<dbReference type="RefSeq" id="WP_252742217.1">
    <property type="nucleotide sequence ID" value="NZ_JAMXIB010000013.1"/>
</dbReference>
<dbReference type="InterPro" id="IPR051141">
    <property type="entry name" value="UPF0339_domain"/>
</dbReference>
<sequence>MGKFVITKNDKGQFHFNLKASNGQVILTSQGYSTKAACENGIESVRNNSADDSKFERKAAKDGRPYFVLKAANAQIIGNSQMYSSEDAMENGIASVKNNAPGASVEMEE</sequence>
<proteinExistence type="predicted"/>
<feature type="domain" description="DUF1508" evidence="1">
    <location>
        <begin position="11"/>
        <end position="54"/>
    </location>
</feature>
<evidence type="ECO:0000259" key="1">
    <source>
        <dbReference type="Pfam" id="PF07411"/>
    </source>
</evidence>
<name>A0ABT1B0Y0_9FLAO</name>
<dbReference type="Gene3D" id="2.30.29.80">
    <property type="match status" value="1"/>
</dbReference>
<comment type="caution">
    <text evidence="2">The sequence shown here is derived from an EMBL/GenBank/DDBJ whole genome shotgun (WGS) entry which is preliminary data.</text>
</comment>
<dbReference type="SUPFAM" id="SSF160113">
    <property type="entry name" value="YegP-like"/>
    <property type="match status" value="2"/>
</dbReference>
<dbReference type="PANTHER" id="PTHR40606:SF1">
    <property type="entry name" value="UPF0339 PROTEIN YEGP"/>
    <property type="match status" value="1"/>
</dbReference>
<gene>
    <name evidence="2" type="ORF">NG653_13340</name>
</gene>
<dbReference type="PANTHER" id="PTHR40606">
    <property type="match status" value="1"/>
</dbReference>
<dbReference type="InterPro" id="IPR036913">
    <property type="entry name" value="YegP-like_sf"/>
</dbReference>
<dbReference type="InterPro" id="IPR010879">
    <property type="entry name" value="DUF1508"/>
</dbReference>
<reference evidence="2 3" key="1">
    <citation type="submission" date="2022-06" db="EMBL/GenBank/DDBJ databases">
        <authorList>
            <person name="Xuan X."/>
        </authorList>
    </citation>
    <scope>NUCLEOTIDE SEQUENCE [LARGE SCALE GENOMIC DNA]</scope>
    <source>
        <strain evidence="2 3">2V75</strain>
    </source>
</reference>
<accession>A0ABT1B0Y0</accession>
<organism evidence="2 3">
    <name type="scientific">Robiginitalea marina</name>
    <dbReference type="NCBI Taxonomy" id="2954105"/>
    <lineage>
        <taxon>Bacteria</taxon>
        <taxon>Pseudomonadati</taxon>
        <taxon>Bacteroidota</taxon>
        <taxon>Flavobacteriia</taxon>
        <taxon>Flavobacteriales</taxon>
        <taxon>Flavobacteriaceae</taxon>
        <taxon>Robiginitalea</taxon>
    </lineage>
</organism>
<evidence type="ECO:0000313" key="2">
    <source>
        <dbReference type="EMBL" id="MCO5725846.1"/>
    </source>
</evidence>
<keyword evidence="3" id="KW-1185">Reference proteome</keyword>
<feature type="domain" description="DUF1508" evidence="1">
    <location>
        <begin position="60"/>
        <end position="105"/>
    </location>
</feature>
<dbReference type="Proteomes" id="UP001206312">
    <property type="component" value="Unassembled WGS sequence"/>
</dbReference>
<dbReference type="Pfam" id="PF07411">
    <property type="entry name" value="DUF1508"/>
    <property type="match status" value="2"/>
</dbReference>
<protein>
    <submittedName>
        <fullName evidence="2">YegP family protein</fullName>
    </submittedName>
</protein>
<dbReference type="EMBL" id="JAMXIB010000013">
    <property type="protein sequence ID" value="MCO5725846.1"/>
    <property type="molecule type" value="Genomic_DNA"/>
</dbReference>
<evidence type="ECO:0000313" key="3">
    <source>
        <dbReference type="Proteomes" id="UP001206312"/>
    </source>
</evidence>